<reference evidence="3 4" key="1">
    <citation type="submission" date="2015-09" db="EMBL/GenBank/DDBJ databases">
        <authorList>
            <consortium name="Swine Surveillance"/>
        </authorList>
    </citation>
    <scope>NUCLEOTIDE SEQUENCE [LARGE SCALE GENOMIC DNA]</scope>
    <source>
        <strain evidence="3 4">CECT 7688</strain>
    </source>
</reference>
<dbReference type="GO" id="GO:0006351">
    <property type="term" value="P:DNA-templated transcription"/>
    <property type="evidence" value="ECO:0007669"/>
    <property type="project" value="TreeGrafter"/>
</dbReference>
<dbReference type="Pfam" id="PF07848">
    <property type="entry name" value="PaaX"/>
    <property type="match status" value="1"/>
</dbReference>
<evidence type="ECO:0000259" key="1">
    <source>
        <dbReference type="Pfam" id="PF07848"/>
    </source>
</evidence>
<dbReference type="EMBL" id="CYPW01000006">
    <property type="protein sequence ID" value="CUH51232.1"/>
    <property type="molecule type" value="Genomic_DNA"/>
</dbReference>
<evidence type="ECO:0000313" key="3">
    <source>
        <dbReference type="EMBL" id="CUH51232.1"/>
    </source>
</evidence>
<accession>A0A0P1ELD8</accession>
<dbReference type="SUPFAM" id="SSF46785">
    <property type="entry name" value="Winged helix' DNA-binding domain"/>
    <property type="match status" value="1"/>
</dbReference>
<dbReference type="AlphaFoldDB" id="A0A0P1ELD8"/>
<feature type="domain" description="Transcriptional repressor PaaX-like N-terminal" evidence="1">
    <location>
        <begin position="23"/>
        <end position="89"/>
    </location>
</feature>
<proteinExistence type="predicted"/>
<sequence length="263" mass="28793">MQHVDLQDDIDTVIGCGPIKVWSVVVTVLGDLLQTEETWLSGPVLDRLVGRLGINNQALRVALHRLRRDGWVVTKKRGRAAAHRLTARGWTATEAARPHIYGAGVNGADAVFLVIGAPTIAQIDFEAELPDGAALLTPRSALVAGAMRSTEACLVSRFAPDVLPPWVSDALAPQVMRAEYDELAAAVGRVLSHASPDELWSRVALRLAVLHHWRRLRLRHGAVQELVLSADWEGARARRLVQQALTRLERPDVATLEATIREP</sequence>
<dbReference type="InterPro" id="IPR012906">
    <property type="entry name" value="PaaX-like_N"/>
</dbReference>
<dbReference type="OrthoDB" id="2270427at2"/>
<dbReference type="RefSeq" id="WP_058238565.1">
    <property type="nucleotide sequence ID" value="NZ_CYPW01000006.1"/>
</dbReference>
<dbReference type="InterPro" id="IPR013225">
    <property type="entry name" value="PaaX_C"/>
</dbReference>
<organism evidence="3 4">
    <name type="scientific">Shimia marina</name>
    <dbReference type="NCBI Taxonomy" id="321267"/>
    <lineage>
        <taxon>Bacteria</taxon>
        <taxon>Pseudomonadati</taxon>
        <taxon>Pseudomonadota</taxon>
        <taxon>Alphaproteobacteria</taxon>
        <taxon>Rhodobacterales</taxon>
        <taxon>Roseobacteraceae</taxon>
    </lineage>
</organism>
<dbReference type="Proteomes" id="UP000054823">
    <property type="component" value="Unassembled WGS sequence"/>
</dbReference>
<dbReference type="Gene3D" id="1.10.10.10">
    <property type="entry name" value="Winged helix-like DNA-binding domain superfamily/Winged helix DNA-binding domain"/>
    <property type="match status" value="1"/>
</dbReference>
<dbReference type="PANTHER" id="PTHR30319">
    <property type="entry name" value="PHENYLACETIC ACID REGULATOR-RELATED TRANSCRIPTIONAL REPRESSOR"/>
    <property type="match status" value="1"/>
</dbReference>
<gene>
    <name evidence="3" type="ORF">SHM7688_00666</name>
</gene>
<name>A0A0P1ELD8_9RHOB</name>
<keyword evidence="4" id="KW-1185">Reference proteome</keyword>
<dbReference type="Pfam" id="PF08223">
    <property type="entry name" value="PaaX_C"/>
    <property type="match status" value="1"/>
</dbReference>
<protein>
    <submittedName>
        <fullName evidence="3">Phenylacetic acid degradation operon negative regulatory protein PaaX</fullName>
    </submittedName>
</protein>
<evidence type="ECO:0000313" key="4">
    <source>
        <dbReference type="Proteomes" id="UP000054823"/>
    </source>
</evidence>
<dbReference type="InterPro" id="IPR036390">
    <property type="entry name" value="WH_DNA-bd_sf"/>
</dbReference>
<dbReference type="PANTHER" id="PTHR30319:SF1">
    <property type="entry name" value="TRANSCRIPTIONAL REPRESSOR PAAX"/>
    <property type="match status" value="1"/>
</dbReference>
<dbReference type="Gene3D" id="3.30.70.2670">
    <property type="match status" value="1"/>
</dbReference>
<evidence type="ECO:0000259" key="2">
    <source>
        <dbReference type="Pfam" id="PF08223"/>
    </source>
</evidence>
<feature type="domain" description="Transcriptional repressor PaaX-like C-terminal" evidence="2">
    <location>
        <begin position="177"/>
        <end position="251"/>
    </location>
</feature>
<dbReference type="Gene3D" id="1.20.58.1460">
    <property type="match status" value="1"/>
</dbReference>
<dbReference type="InterPro" id="IPR036388">
    <property type="entry name" value="WH-like_DNA-bd_sf"/>
</dbReference>
<dbReference type="STRING" id="321267.SHM7688_00666"/>